<feature type="domain" description="Polysaccharide pyruvyl transferase" evidence="1">
    <location>
        <begin position="15"/>
        <end position="285"/>
    </location>
</feature>
<dbReference type="Pfam" id="PF04230">
    <property type="entry name" value="PS_pyruv_trans"/>
    <property type="match status" value="1"/>
</dbReference>
<dbReference type="PANTHER" id="PTHR36836">
    <property type="entry name" value="COLANIC ACID BIOSYNTHESIS PROTEIN WCAK"/>
    <property type="match status" value="1"/>
</dbReference>
<organism evidence="2">
    <name type="scientific">Planktothricoides raciborskii GIHE-MW2</name>
    <dbReference type="NCBI Taxonomy" id="2792601"/>
    <lineage>
        <taxon>Bacteria</taxon>
        <taxon>Bacillati</taxon>
        <taxon>Cyanobacteriota</taxon>
        <taxon>Cyanophyceae</taxon>
        <taxon>Oscillatoriophycideae</taxon>
        <taxon>Oscillatoriales</taxon>
        <taxon>Oscillatoriaceae</taxon>
        <taxon>Planktothricoides</taxon>
    </lineage>
</organism>
<keyword evidence="2" id="KW-0808">Transferase</keyword>
<dbReference type="GO" id="GO:0016740">
    <property type="term" value="F:transferase activity"/>
    <property type="evidence" value="ECO:0007669"/>
    <property type="project" value="UniProtKB-KW"/>
</dbReference>
<dbReference type="InterPro" id="IPR019896">
    <property type="entry name" value="Polysacch_pyruvyl_Trfase_CsaB"/>
</dbReference>
<accession>A0AAU8JGI9</accession>
<name>A0AAU8JGI9_9CYAN</name>
<dbReference type="EMBL" id="CP159837">
    <property type="protein sequence ID" value="XCM37913.1"/>
    <property type="molecule type" value="Genomic_DNA"/>
</dbReference>
<reference evidence="2" key="1">
    <citation type="submission" date="2024-07" db="EMBL/GenBank/DDBJ databases">
        <authorList>
            <person name="Kim Y.J."/>
            <person name="Jeong J.Y."/>
        </authorList>
    </citation>
    <scope>NUCLEOTIDE SEQUENCE</scope>
    <source>
        <strain evidence="2">GIHE-MW2</strain>
    </source>
</reference>
<gene>
    <name evidence="2" type="primary">csaB</name>
    <name evidence="2" type="ORF">ABWT76_000722</name>
</gene>
<dbReference type="NCBIfam" id="TIGR03609">
    <property type="entry name" value="S_layer_CsaB"/>
    <property type="match status" value="1"/>
</dbReference>
<sequence length="350" mass="38339">MKMRVVCCGYYGKGNAGDEALMASLLQMLPSECTPCVLSGNPQQTRDRYQVAACNRMSAFDVFKVLRQSDAFIWGGGSLIQDVTSALSPLYYIGLMGLAQQMGLKTIAWAQGVGPLNRPAIRNLARQAFAGCDAVSVRDTGSAQLLSEWQIPPLVMAPDPVWALAAKPLPQPAINLPAPRVAVNLRSHPQLTPARLATLTRALIDFQKATNTGILLVPFQASLDQEIAQSIHAQLPGKSHIFSLEDPQEIKGLFPGVEMVIGMRYHSLIMAAAEGCRCFALSYDPKVSQLMKEINIPGWELSNLPEDPNLISQSWLEHYTNGQALSDIKIKSIVDRARMHQELLHEVLLN</sequence>
<dbReference type="PANTHER" id="PTHR36836:SF1">
    <property type="entry name" value="COLANIC ACID BIOSYNTHESIS PROTEIN WCAK"/>
    <property type="match status" value="1"/>
</dbReference>
<dbReference type="AlphaFoldDB" id="A0AAU8JGI9"/>
<dbReference type="InterPro" id="IPR007345">
    <property type="entry name" value="Polysacch_pyruvyl_Trfase"/>
</dbReference>
<evidence type="ECO:0000259" key="1">
    <source>
        <dbReference type="Pfam" id="PF04230"/>
    </source>
</evidence>
<protein>
    <submittedName>
        <fullName evidence="2">Polysaccharide pyruvyl transferase CsaB</fullName>
    </submittedName>
</protein>
<proteinExistence type="predicted"/>
<evidence type="ECO:0000313" key="2">
    <source>
        <dbReference type="EMBL" id="XCM37913.1"/>
    </source>
</evidence>